<dbReference type="Proteomes" id="UP000245626">
    <property type="component" value="Unassembled WGS sequence"/>
</dbReference>
<reference evidence="1 2" key="1">
    <citation type="journal article" date="2018" name="Mol. Biol. Evol.">
        <title>Broad Genomic Sampling Reveals a Smut Pathogenic Ancestry of the Fungal Clade Ustilaginomycotina.</title>
        <authorList>
            <person name="Kijpornyongpan T."/>
            <person name="Mondo S.J."/>
            <person name="Barry K."/>
            <person name="Sandor L."/>
            <person name="Lee J."/>
            <person name="Lipzen A."/>
            <person name="Pangilinan J."/>
            <person name="LaButti K."/>
            <person name="Hainaut M."/>
            <person name="Henrissat B."/>
            <person name="Grigoriev I.V."/>
            <person name="Spatafora J.W."/>
            <person name="Aime M.C."/>
        </authorList>
    </citation>
    <scope>NUCLEOTIDE SEQUENCE [LARGE SCALE GENOMIC DNA]</scope>
    <source>
        <strain evidence="1 2">SA 807</strain>
    </source>
</reference>
<dbReference type="EMBL" id="KZ820421">
    <property type="protein sequence ID" value="PWN47476.1"/>
    <property type="molecule type" value="Genomic_DNA"/>
</dbReference>
<proteinExistence type="predicted"/>
<keyword evidence="2" id="KW-1185">Reference proteome</keyword>
<evidence type="ECO:0000313" key="1">
    <source>
        <dbReference type="EMBL" id="PWN47476.1"/>
    </source>
</evidence>
<sequence length="686" mass="76977">MTQAGPSHQHPPQETSPFPPFPDKLATSPSMGRPSLLTMPPEILENVAFFAAIAHHAPRDQQVGGESDGMTRLDSVSFHPSSSFSSSPPCSPDSDQEDPFSFLTPSSIVTPPADLHSLLLTCRRFHALLNISANPRLYAKVFRYQFDTEAIARRFGPKAMSSRGLSQEFRKRCICLKRMRRAVKLANLRPDDQAPDADTAITENLWLAYMMLVENDGLNMQHIKWGQVEGYLLLFHSQVMLESSIQPGYPPDTPDRALALHLTYLLTDPEQLAAESKEESEEKLFVLRPFVFAAHKFDAYHAPWTVWDLPICRTKLDESNQVSPPSYTAQQARPMPGDPFLADLNPRSRACEIEHCGMALKISSPILTQAACFSFFMKVERDPAVIVLTALAEDQNENAGDATSIRGSEAAALGPYHMIGGRRVTAQSSRSPLSFSSRDHDKDICRLLACLDPKYSPGLRPLFCKGMFEGAWEGRFSFFDFDSYREMLAGRMRSLYEGPFGEQPQVWKISERVVKVPRSEPRCGHGSLLNAGYLNRDEEARQEDSGRASSNGSAKLSDVAMGKQRAEPADYDGVFVTNDLPKDWALYPTFEDDWKSHEEDPERYEILLSGTGHSAWGKFVLRGRVRSWDGMILMTKEYRPDGRGRWLYRGYAVAGGKLVGRWRDTFTPDNLSGYEGCFLLHRREAS</sequence>
<name>A0ACD0NNT8_9BASI</name>
<organism evidence="1 2">
    <name type="scientific">Violaceomyces palustris</name>
    <dbReference type="NCBI Taxonomy" id="1673888"/>
    <lineage>
        <taxon>Eukaryota</taxon>
        <taxon>Fungi</taxon>
        <taxon>Dikarya</taxon>
        <taxon>Basidiomycota</taxon>
        <taxon>Ustilaginomycotina</taxon>
        <taxon>Ustilaginomycetes</taxon>
        <taxon>Violaceomycetales</taxon>
        <taxon>Violaceomycetaceae</taxon>
        <taxon>Violaceomyces</taxon>
    </lineage>
</organism>
<protein>
    <submittedName>
        <fullName evidence="1">Uncharacterized protein</fullName>
    </submittedName>
</protein>
<accession>A0ACD0NNT8</accession>
<evidence type="ECO:0000313" key="2">
    <source>
        <dbReference type="Proteomes" id="UP000245626"/>
    </source>
</evidence>
<gene>
    <name evidence="1" type="ORF">IE53DRAFT_390385</name>
</gene>